<sequence>MSSFLQRLFPSPATDSWRPLVRTAKEEQRHVQWVRDQMYLNWLEPYYKAYHFRKAHLSRAGLRVQLLQEDSREGAILFYDPSIGPGNFRHFFDYIAEQTLPLGYNASTSDQRVRHHPEYTETVLKHFLKPKPRSCTHTGRCQQHFGNVVVDLVLINGQPGFIRFFSNPFQDEIFTTPRPFAELLDTVFNQPPPTEATQARIKSYYRA</sequence>
<dbReference type="AlphaFoldDB" id="A0A5D6UY94"/>
<dbReference type="Proteomes" id="UP000322791">
    <property type="component" value="Unassembled WGS sequence"/>
</dbReference>
<evidence type="ECO:0000313" key="1">
    <source>
        <dbReference type="EMBL" id="TYZ08110.1"/>
    </source>
</evidence>
<proteinExistence type="predicted"/>
<dbReference type="EMBL" id="VTHL01000014">
    <property type="protein sequence ID" value="TYZ08110.1"/>
    <property type="molecule type" value="Genomic_DNA"/>
</dbReference>
<evidence type="ECO:0000313" key="2">
    <source>
        <dbReference type="Proteomes" id="UP000322791"/>
    </source>
</evidence>
<gene>
    <name evidence="1" type="ORF">FY528_13790</name>
</gene>
<keyword evidence="2" id="KW-1185">Reference proteome</keyword>
<comment type="caution">
    <text evidence="1">The sequence shown here is derived from an EMBL/GenBank/DDBJ whole genome shotgun (WGS) entry which is preliminary data.</text>
</comment>
<name>A0A5D6UY94_9BACT</name>
<accession>A0A5D6UY94</accession>
<dbReference type="RefSeq" id="WP_149071604.1">
    <property type="nucleotide sequence ID" value="NZ_VTHL01000014.1"/>
</dbReference>
<organism evidence="1 2">
    <name type="scientific">Hymenobacter lutimineralis</name>
    <dbReference type="NCBI Taxonomy" id="2606448"/>
    <lineage>
        <taxon>Bacteria</taxon>
        <taxon>Pseudomonadati</taxon>
        <taxon>Bacteroidota</taxon>
        <taxon>Cytophagia</taxon>
        <taxon>Cytophagales</taxon>
        <taxon>Hymenobacteraceae</taxon>
        <taxon>Hymenobacter</taxon>
    </lineage>
</organism>
<reference evidence="1 2" key="1">
    <citation type="submission" date="2019-08" db="EMBL/GenBank/DDBJ databases">
        <authorList>
            <person name="Seo M.-J."/>
        </authorList>
    </citation>
    <scope>NUCLEOTIDE SEQUENCE [LARGE SCALE GENOMIC DNA]</scope>
    <source>
        <strain evidence="1 2">KIGAM108</strain>
    </source>
</reference>
<protein>
    <submittedName>
        <fullName evidence="1">Uncharacterized protein</fullName>
    </submittedName>
</protein>